<gene>
    <name evidence="5" type="ORF">G6F51_000678</name>
</gene>
<evidence type="ECO:0000256" key="1">
    <source>
        <dbReference type="ARBA" id="ARBA00049983"/>
    </source>
</evidence>
<name>A0A9P6YNM1_RHIOR</name>
<feature type="region of interest" description="Disordered" evidence="3">
    <location>
        <begin position="368"/>
        <end position="393"/>
    </location>
</feature>
<dbReference type="AlphaFoldDB" id="A0A9P6YNM1"/>
<evidence type="ECO:0000256" key="3">
    <source>
        <dbReference type="SAM" id="MobiDB-lite"/>
    </source>
</evidence>
<dbReference type="PANTHER" id="PTHR13347">
    <property type="entry name" value="HEAT REPEAT-CONTAINING PROTEIN 3"/>
    <property type="match status" value="1"/>
</dbReference>
<dbReference type="PANTHER" id="PTHR13347:SF1">
    <property type="entry name" value="HEAT REPEAT-CONTAINING PROTEIN 3"/>
    <property type="match status" value="1"/>
</dbReference>
<feature type="repeat" description="ARM" evidence="2">
    <location>
        <begin position="82"/>
        <end position="110"/>
    </location>
</feature>
<dbReference type="PROSITE" id="PS50176">
    <property type="entry name" value="ARM_REPEAT"/>
    <property type="match status" value="1"/>
</dbReference>
<proteinExistence type="inferred from homology"/>
<evidence type="ECO:0000256" key="2">
    <source>
        <dbReference type="PROSITE-ProRule" id="PRU00259"/>
    </source>
</evidence>
<dbReference type="InterPro" id="IPR052616">
    <property type="entry name" value="SYO1-like"/>
</dbReference>
<dbReference type="GO" id="GO:0006606">
    <property type="term" value="P:protein import into nucleus"/>
    <property type="evidence" value="ECO:0007669"/>
    <property type="project" value="TreeGrafter"/>
</dbReference>
<dbReference type="GO" id="GO:0042273">
    <property type="term" value="P:ribosomal large subunit biogenesis"/>
    <property type="evidence" value="ECO:0007669"/>
    <property type="project" value="TreeGrafter"/>
</dbReference>
<sequence>MGKQRQKRNSSKKRINPLQRKRVEAGIKQAASNVTTLSADQVTPVIQKLTCDDATERAWAAACVSNLVISNVSTRKVLLSKGVVPLLIEKLGDSQQEVRDESLGALRNLASVDHSVAKEYYSRNIMQPLSILLPQITETIDNIIKGTPIQDDQDADRRRSIWDVTENFIYIVWSICEASDKYIVAINRMNIITFLTSFLISSAHCPIRVVIAAGQCLNTLTDNNKDIFIEFQNHPEYVQNLLSIVNNHSNNLVQVLACAILINIREVVNISNSWAEDVDTSGELHKLLIPILTNALNYDIQEAANKATAAIQSGRVRNEDDTANVITPKPKQPLTDEELYIQDVENKLSIVQLALELLADICVQDGSEEDGYEDMDETMNDDEEGQEREEDLQDNDKIEEEFIGDNTMTADEIRSNPILRAYVQEVFPQLIRLSTATPISYQHSSLVPQITPAFILTHQRALECLNNFLLAMNEVPSKYWFKEYKSDAVQLWRWLFHLANDISINKPEHDWLNLLEIIIGCLWALGRGLGQDIPLEPSDVGALCGTYEQMPQDSSMRVKIVGCLGPIAMRQGDIETNKNTGIFIMNLIQTITKQRKEASVLIEALNFMYDVYSDCEFDYDLPVFVQGGFLDGLKQVLSSVRGMVRSIDKRKNFDLRMRGDEALENLVAFIKYKKSERK</sequence>
<feature type="domain" description="SYO1-like TPR repeats" evidence="4">
    <location>
        <begin position="438"/>
        <end position="676"/>
    </location>
</feature>
<evidence type="ECO:0000313" key="6">
    <source>
        <dbReference type="Proteomes" id="UP000717996"/>
    </source>
</evidence>
<accession>A0A9P6YNM1</accession>
<comment type="similarity">
    <text evidence="1">Belongs to the nuclear import and ribosome assembly adapter family.</text>
</comment>
<dbReference type="OrthoDB" id="288703at2759"/>
<organism evidence="5 6">
    <name type="scientific">Rhizopus oryzae</name>
    <name type="common">Mucormycosis agent</name>
    <name type="synonym">Rhizopus arrhizus var. delemar</name>
    <dbReference type="NCBI Taxonomy" id="64495"/>
    <lineage>
        <taxon>Eukaryota</taxon>
        <taxon>Fungi</taxon>
        <taxon>Fungi incertae sedis</taxon>
        <taxon>Mucoromycota</taxon>
        <taxon>Mucoromycotina</taxon>
        <taxon>Mucoromycetes</taxon>
        <taxon>Mucorales</taxon>
        <taxon>Mucorineae</taxon>
        <taxon>Rhizopodaceae</taxon>
        <taxon>Rhizopus</taxon>
    </lineage>
</organism>
<dbReference type="CDD" id="cd13394">
    <property type="entry name" value="Syo1_like"/>
    <property type="match status" value="1"/>
</dbReference>
<dbReference type="Gene3D" id="1.25.10.10">
    <property type="entry name" value="Leucine-rich Repeat Variant"/>
    <property type="match status" value="1"/>
</dbReference>
<dbReference type="InterPro" id="IPR016024">
    <property type="entry name" value="ARM-type_fold"/>
</dbReference>
<dbReference type="InterPro" id="IPR000225">
    <property type="entry name" value="Armadillo"/>
</dbReference>
<dbReference type="InterPro" id="IPR057990">
    <property type="entry name" value="TPR_SYO1"/>
</dbReference>
<dbReference type="EMBL" id="JAANIT010000042">
    <property type="protein sequence ID" value="KAG1553321.1"/>
    <property type="molecule type" value="Genomic_DNA"/>
</dbReference>
<comment type="caution">
    <text evidence="5">The sequence shown here is derived from an EMBL/GenBank/DDBJ whole genome shotgun (WGS) entry which is preliminary data.</text>
</comment>
<protein>
    <recommendedName>
        <fullName evidence="4">SYO1-like TPR repeats domain-containing protein</fullName>
    </recommendedName>
</protein>
<dbReference type="Pfam" id="PF25567">
    <property type="entry name" value="TPR_SYO1"/>
    <property type="match status" value="1"/>
</dbReference>
<evidence type="ECO:0000259" key="4">
    <source>
        <dbReference type="Pfam" id="PF25567"/>
    </source>
</evidence>
<dbReference type="Proteomes" id="UP000717996">
    <property type="component" value="Unassembled WGS sequence"/>
</dbReference>
<reference evidence="5" key="1">
    <citation type="journal article" date="2020" name="Microb. Genom.">
        <title>Genetic diversity of clinical and environmental Mucorales isolates obtained from an investigation of mucormycosis cases among solid organ transplant recipients.</title>
        <authorList>
            <person name="Nguyen M.H."/>
            <person name="Kaul D."/>
            <person name="Muto C."/>
            <person name="Cheng S.J."/>
            <person name="Richter R.A."/>
            <person name="Bruno V.M."/>
            <person name="Liu G."/>
            <person name="Beyhan S."/>
            <person name="Sundermann A.J."/>
            <person name="Mounaud S."/>
            <person name="Pasculle A.W."/>
            <person name="Nierman W.C."/>
            <person name="Driscoll E."/>
            <person name="Cumbie R."/>
            <person name="Clancy C.J."/>
            <person name="Dupont C.L."/>
        </authorList>
    </citation>
    <scope>NUCLEOTIDE SEQUENCE</scope>
    <source>
        <strain evidence="5">GL16</strain>
    </source>
</reference>
<evidence type="ECO:0000313" key="5">
    <source>
        <dbReference type="EMBL" id="KAG1553321.1"/>
    </source>
</evidence>
<dbReference type="InterPro" id="IPR011989">
    <property type="entry name" value="ARM-like"/>
</dbReference>
<dbReference type="GO" id="GO:0051082">
    <property type="term" value="F:unfolded protein binding"/>
    <property type="evidence" value="ECO:0007669"/>
    <property type="project" value="TreeGrafter"/>
</dbReference>
<dbReference type="SUPFAM" id="SSF48371">
    <property type="entry name" value="ARM repeat"/>
    <property type="match status" value="1"/>
</dbReference>